<organism evidence="2 3">
    <name type="scientific">Acropora cervicornis</name>
    <name type="common">Staghorn coral</name>
    <dbReference type="NCBI Taxonomy" id="6130"/>
    <lineage>
        <taxon>Eukaryota</taxon>
        <taxon>Metazoa</taxon>
        <taxon>Cnidaria</taxon>
        <taxon>Anthozoa</taxon>
        <taxon>Hexacorallia</taxon>
        <taxon>Scleractinia</taxon>
        <taxon>Astrocoeniina</taxon>
        <taxon>Acroporidae</taxon>
        <taxon>Acropora</taxon>
    </lineage>
</organism>
<proteinExistence type="predicted"/>
<keyword evidence="3" id="KW-1185">Reference proteome</keyword>
<evidence type="ECO:0000256" key="1">
    <source>
        <dbReference type="SAM" id="MobiDB-lite"/>
    </source>
</evidence>
<comment type="caution">
    <text evidence="2">The sequence shown here is derived from an EMBL/GenBank/DDBJ whole genome shotgun (WGS) entry which is preliminary data.</text>
</comment>
<accession>A0AAD9PUM5</accession>
<dbReference type="AlphaFoldDB" id="A0AAD9PUM5"/>
<evidence type="ECO:0000313" key="3">
    <source>
        <dbReference type="Proteomes" id="UP001249851"/>
    </source>
</evidence>
<reference evidence="2" key="1">
    <citation type="journal article" date="2023" name="G3 (Bethesda)">
        <title>Whole genome assembly and annotation of the endangered Caribbean coral Acropora cervicornis.</title>
        <authorList>
            <person name="Selwyn J.D."/>
            <person name="Vollmer S.V."/>
        </authorList>
    </citation>
    <scope>NUCLEOTIDE SEQUENCE</scope>
    <source>
        <strain evidence="2">K2</strain>
    </source>
</reference>
<dbReference type="Proteomes" id="UP001249851">
    <property type="component" value="Unassembled WGS sequence"/>
</dbReference>
<gene>
    <name evidence="2" type="ORF">P5673_030193</name>
</gene>
<evidence type="ECO:0000313" key="2">
    <source>
        <dbReference type="EMBL" id="KAK2549368.1"/>
    </source>
</evidence>
<feature type="region of interest" description="Disordered" evidence="1">
    <location>
        <begin position="40"/>
        <end position="62"/>
    </location>
</feature>
<name>A0AAD9PUM5_ACRCE</name>
<dbReference type="EMBL" id="JARQWQ010000127">
    <property type="protein sequence ID" value="KAK2549368.1"/>
    <property type="molecule type" value="Genomic_DNA"/>
</dbReference>
<protein>
    <submittedName>
        <fullName evidence="2">Uncharacterized protein</fullName>
    </submittedName>
</protein>
<reference evidence="2" key="2">
    <citation type="journal article" date="2023" name="Science">
        <title>Genomic signatures of disease resistance in endangered staghorn corals.</title>
        <authorList>
            <person name="Vollmer S.V."/>
            <person name="Selwyn J.D."/>
            <person name="Despard B.A."/>
            <person name="Roesel C.L."/>
        </authorList>
    </citation>
    <scope>NUCLEOTIDE SEQUENCE</scope>
    <source>
        <strain evidence="2">K2</strain>
    </source>
</reference>
<sequence length="158" mass="17891">MSSSLRLLTCTISRGDHSRLHCLVICNTCSGDKTRCNCKPGPPPQKKKTEKACSSLSQSNDPEHDYKKLYMKLLQCHEPVAKAFQQLQMQNEDLVAELEEKHQKSDALNCDSRKIADLLKTKDSEASKGFSVDTGKVETFHLDWLANRVDLKELWKVV</sequence>